<dbReference type="InterPro" id="IPR000160">
    <property type="entry name" value="GGDEF_dom"/>
</dbReference>
<dbReference type="PROSITE" id="PS50887">
    <property type="entry name" value="GGDEF"/>
    <property type="match status" value="1"/>
</dbReference>
<evidence type="ECO:0000259" key="4">
    <source>
        <dbReference type="PROSITE" id="PS50887"/>
    </source>
</evidence>
<feature type="domain" description="GGDEF" evidence="4">
    <location>
        <begin position="183"/>
        <end position="307"/>
    </location>
</feature>
<evidence type="ECO:0000256" key="3">
    <source>
        <dbReference type="SAM" id="Phobius"/>
    </source>
</evidence>
<feature type="transmembrane region" description="Helical" evidence="3">
    <location>
        <begin position="115"/>
        <end position="132"/>
    </location>
</feature>
<protein>
    <recommendedName>
        <fullName evidence="1">diguanylate cyclase</fullName>
        <ecNumber evidence="1">2.7.7.65</ecNumber>
    </recommendedName>
</protein>
<dbReference type="Gene3D" id="3.30.70.270">
    <property type="match status" value="1"/>
</dbReference>
<dbReference type="InterPro" id="IPR050469">
    <property type="entry name" value="Diguanylate_Cyclase"/>
</dbReference>
<sequence length="307" mass="35479">MLIFQLTQHLRFIMLHHLHYLVGGCVGALVLFMAALSNGTVKPEIQWLDAVGEGVACLFALIWLLFLLCSRPSGRITHLMFTGCLLYWYSTVLDFADEFVRYPEHHRLFQNIESLSIPLAMLMITVGLFEWLREQRQINRQLRQREMFHREYRLLDPLTQVYTEPYLIQQLQRVCGAAMTHQPHPILFVLDIRGFAQFNMKHGMLAGDQLLKSFAELLLSHSNVDDLVCRCRGNRFALLVHQMPHAHASRHMEQALKKICHSISTELEVCWVQQPISNCTSAEALVRQSHANLDARKHNSQLESIRA</sequence>
<feature type="transmembrane region" description="Helical" evidence="3">
    <location>
        <begin position="76"/>
        <end position="95"/>
    </location>
</feature>
<evidence type="ECO:0000313" key="6">
    <source>
        <dbReference type="Proteomes" id="UP001165393"/>
    </source>
</evidence>
<keyword evidence="3" id="KW-0472">Membrane</keyword>
<dbReference type="GO" id="GO:0005886">
    <property type="term" value="C:plasma membrane"/>
    <property type="evidence" value="ECO:0007669"/>
    <property type="project" value="TreeGrafter"/>
</dbReference>
<proteinExistence type="predicted"/>
<dbReference type="Proteomes" id="UP001165393">
    <property type="component" value="Unassembled WGS sequence"/>
</dbReference>
<keyword evidence="5" id="KW-0808">Transferase</keyword>
<dbReference type="InterPro" id="IPR043128">
    <property type="entry name" value="Rev_trsase/Diguanyl_cyclase"/>
</dbReference>
<accession>A0AA41W3N2</accession>
<evidence type="ECO:0000256" key="1">
    <source>
        <dbReference type="ARBA" id="ARBA00012528"/>
    </source>
</evidence>
<dbReference type="SMART" id="SM00267">
    <property type="entry name" value="GGDEF"/>
    <property type="match status" value="1"/>
</dbReference>
<dbReference type="PANTHER" id="PTHR45138:SF9">
    <property type="entry name" value="DIGUANYLATE CYCLASE DGCM-RELATED"/>
    <property type="match status" value="1"/>
</dbReference>
<dbReference type="SUPFAM" id="SSF55073">
    <property type="entry name" value="Nucleotide cyclase"/>
    <property type="match status" value="1"/>
</dbReference>
<keyword evidence="3" id="KW-1133">Transmembrane helix</keyword>
<dbReference type="GO" id="GO:0052621">
    <property type="term" value="F:diguanylate cyclase activity"/>
    <property type="evidence" value="ECO:0007669"/>
    <property type="project" value="UniProtKB-EC"/>
</dbReference>
<comment type="caution">
    <text evidence="5">The sequence shown here is derived from an EMBL/GenBank/DDBJ whole genome shotgun (WGS) entry which is preliminary data.</text>
</comment>
<dbReference type="EC" id="2.7.7.65" evidence="1"/>
<dbReference type="PANTHER" id="PTHR45138">
    <property type="entry name" value="REGULATORY COMPONENTS OF SENSORY TRANSDUCTION SYSTEM"/>
    <property type="match status" value="1"/>
</dbReference>
<evidence type="ECO:0000313" key="5">
    <source>
        <dbReference type="EMBL" id="MCM2678199.1"/>
    </source>
</evidence>
<dbReference type="NCBIfam" id="TIGR00254">
    <property type="entry name" value="GGDEF"/>
    <property type="match status" value="1"/>
</dbReference>
<feature type="transmembrane region" description="Helical" evidence="3">
    <location>
        <begin position="47"/>
        <end position="69"/>
    </location>
</feature>
<dbReference type="RefSeq" id="WP_251259519.1">
    <property type="nucleotide sequence ID" value="NZ_JAMQGP010000001.1"/>
</dbReference>
<keyword evidence="6" id="KW-1185">Reference proteome</keyword>
<dbReference type="AlphaFoldDB" id="A0AA41W3N2"/>
<dbReference type="InterPro" id="IPR029787">
    <property type="entry name" value="Nucleotide_cyclase"/>
</dbReference>
<dbReference type="GO" id="GO:0043709">
    <property type="term" value="P:cell adhesion involved in single-species biofilm formation"/>
    <property type="evidence" value="ECO:0007669"/>
    <property type="project" value="TreeGrafter"/>
</dbReference>
<dbReference type="GO" id="GO:1902201">
    <property type="term" value="P:negative regulation of bacterial-type flagellum-dependent cell motility"/>
    <property type="evidence" value="ECO:0007669"/>
    <property type="project" value="TreeGrafter"/>
</dbReference>
<name>A0AA41W3N2_9GAMM</name>
<comment type="catalytic activity">
    <reaction evidence="2">
        <text>2 GTP = 3',3'-c-di-GMP + 2 diphosphate</text>
        <dbReference type="Rhea" id="RHEA:24898"/>
        <dbReference type="ChEBI" id="CHEBI:33019"/>
        <dbReference type="ChEBI" id="CHEBI:37565"/>
        <dbReference type="ChEBI" id="CHEBI:58805"/>
        <dbReference type="EC" id="2.7.7.65"/>
    </reaction>
</comment>
<dbReference type="Pfam" id="PF00990">
    <property type="entry name" value="GGDEF"/>
    <property type="match status" value="1"/>
</dbReference>
<dbReference type="EMBL" id="JAMQGP010000001">
    <property type="protein sequence ID" value="MCM2678199.1"/>
    <property type="molecule type" value="Genomic_DNA"/>
</dbReference>
<evidence type="ECO:0000256" key="2">
    <source>
        <dbReference type="ARBA" id="ARBA00034247"/>
    </source>
</evidence>
<keyword evidence="5" id="KW-0548">Nucleotidyltransferase</keyword>
<organism evidence="5 6">
    <name type="scientific">Echinimonas agarilytica</name>
    <dbReference type="NCBI Taxonomy" id="1215918"/>
    <lineage>
        <taxon>Bacteria</taxon>
        <taxon>Pseudomonadati</taxon>
        <taxon>Pseudomonadota</taxon>
        <taxon>Gammaproteobacteria</taxon>
        <taxon>Alteromonadales</taxon>
        <taxon>Echinimonadaceae</taxon>
        <taxon>Echinimonas</taxon>
    </lineage>
</organism>
<gene>
    <name evidence="5" type="ORF">NAF29_00745</name>
</gene>
<keyword evidence="3" id="KW-0812">Transmembrane</keyword>
<feature type="transmembrane region" description="Helical" evidence="3">
    <location>
        <begin position="12"/>
        <end position="35"/>
    </location>
</feature>
<reference evidence="5 6" key="1">
    <citation type="journal article" date="2013" name="Antonie Van Leeuwenhoek">
        <title>Echinimonas agarilytica gen. nov., sp. nov., a new gammaproteobacterium isolated from the sea urchin Strongylocentrotus intermedius.</title>
        <authorList>
            <person name="Nedashkovskaya O.I."/>
            <person name="Stenkova A.M."/>
            <person name="Zhukova N.V."/>
            <person name="Van Trappen S."/>
            <person name="Lee J.S."/>
            <person name="Kim S.B."/>
        </authorList>
    </citation>
    <scope>NUCLEOTIDE SEQUENCE [LARGE SCALE GENOMIC DNA]</scope>
    <source>
        <strain evidence="5 6">KMM 6351</strain>
    </source>
</reference>